<keyword evidence="2" id="KW-1185">Reference proteome</keyword>
<proteinExistence type="predicted"/>
<dbReference type="EMBL" id="CAJHNJ030000030">
    <property type="protein sequence ID" value="CAG9124604.1"/>
    <property type="molecule type" value="Genomic_DNA"/>
</dbReference>
<accession>A0A8S4F7E6</accession>
<dbReference type="Proteomes" id="UP000653454">
    <property type="component" value="Unassembled WGS sequence"/>
</dbReference>
<reference evidence="1" key="1">
    <citation type="submission" date="2020-11" db="EMBL/GenBank/DDBJ databases">
        <authorList>
            <person name="Whiteford S."/>
        </authorList>
    </citation>
    <scope>NUCLEOTIDE SEQUENCE</scope>
</reference>
<protein>
    <submittedName>
        <fullName evidence="1">(diamondback moth) hypothetical protein</fullName>
    </submittedName>
</protein>
<organism evidence="1 2">
    <name type="scientific">Plutella xylostella</name>
    <name type="common">Diamondback moth</name>
    <name type="synonym">Plutella maculipennis</name>
    <dbReference type="NCBI Taxonomy" id="51655"/>
    <lineage>
        <taxon>Eukaryota</taxon>
        <taxon>Metazoa</taxon>
        <taxon>Ecdysozoa</taxon>
        <taxon>Arthropoda</taxon>
        <taxon>Hexapoda</taxon>
        <taxon>Insecta</taxon>
        <taxon>Pterygota</taxon>
        <taxon>Neoptera</taxon>
        <taxon>Endopterygota</taxon>
        <taxon>Lepidoptera</taxon>
        <taxon>Glossata</taxon>
        <taxon>Ditrysia</taxon>
        <taxon>Yponomeutoidea</taxon>
        <taxon>Plutellidae</taxon>
        <taxon>Plutella</taxon>
    </lineage>
</organism>
<sequence>MRVKTAAQIFSHSVAVATEHLTARGDLPERLIVKRMTTNVSKRWTSSSKKIKILLISLMYPKKSKFPSEMSLSMKLTKENVI</sequence>
<name>A0A8S4F7E6_PLUXY</name>
<dbReference type="AlphaFoldDB" id="A0A8S4F7E6"/>
<comment type="caution">
    <text evidence="1">The sequence shown here is derived from an EMBL/GenBank/DDBJ whole genome shotgun (WGS) entry which is preliminary data.</text>
</comment>
<gene>
    <name evidence="1" type="ORF">PLXY2_LOCUS8242</name>
</gene>
<evidence type="ECO:0000313" key="1">
    <source>
        <dbReference type="EMBL" id="CAG9124604.1"/>
    </source>
</evidence>
<evidence type="ECO:0000313" key="2">
    <source>
        <dbReference type="Proteomes" id="UP000653454"/>
    </source>
</evidence>